<proteinExistence type="predicted"/>
<protein>
    <submittedName>
        <fullName evidence="1">Protein phosphatase 2a, regulatory subunit, putative</fullName>
    </submittedName>
</protein>
<dbReference type="Gene3D" id="1.25.10.10">
    <property type="entry name" value="Leucine-rich Repeat Variant"/>
    <property type="match status" value="1"/>
</dbReference>
<dbReference type="STRING" id="3988.B9S5I7"/>
<dbReference type="SUPFAM" id="SSF48371">
    <property type="entry name" value="ARM repeat"/>
    <property type="match status" value="1"/>
</dbReference>
<name>B9S5I7_RICCO</name>
<dbReference type="GO" id="GO:0007165">
    <property type="term" value="P:signal transduction"/>
    <property type="evidence" value="ECO:0007669"/>
    <property type="project" value="InterPro"/>
</dbReference>
<dbReference type="Pfam" id="PF01603">
    <property type="entry name" value="B56"/>
    <property type="match status" value="1"/>
</dbReference>
<evidence type="ECO:0000313" key="2">
    <source>
        <dbReference type="Proteomes" id="UP000008311"/>
    </source>
</evidence>
<dbReference type="InterPro" id="IPR016024">
    <property type="entry name" value="ARM-type_fold"/>
</dbReference>
<dbReference type="EMBL" id="EQ973874">
    <property type="protein sequence ID" value="EEF41112.1"/>
    <property type="molecule type" value="Genomic_DNA"/>
</dbReference>
<dbReference type="PANTHER" id="PTHR10257:SF28">
    <property type="entry name" value="SERINE_THREONINE PROTEIN PHOSPHATASE 2A REGULATORY SUBUNIT"/>
    <property type="match status" value="1"/>
</dbReference>
<dbReference type="AlphaFoldDB" id="B9S5I7"/>
<sequence>MNVYRNSPKASPGRKSTTLQYLFELDSKNNNGVISSSPKTSKHSPSESENESILSTISHCSVIFTFTDSLESPSQQDFKRYKLIQLLSTVKSAKKPLPDQVAERALYIWNNEQFVKMASSAIKDVFPVIVEAMEKNLKWHWSKSVKQLTENVKGMLQEMDPNLYDKCLQEMVDKENLARQEEIKRKERWERIELEAAKNQFLQPQQFLCLSH</sequence>
<reference evidence="2" key="1">
    <citation type="journal article" date="2010" name="Nat. Biotechnol.">
        <title>Draft genome sequence of the oilseed species Ricinus communis.</title>
        <authorList>
            <person name="Chan A.P."/>
            <person name="Crabtree J."/>
            <person name="Zhao Q."/>
            <person name="Lorenzi H."/>
            <person name="Orvis J."/>
            <person name="Puiu D."/>
            <person name="Melake-Berhan A."/>
            <person name="Jones K.M."/>
            <person name="Redman J."/>
            <person name="Chen G."/>
            <person name="Cahoon E.B."/>
            <person name="Gedil M."/>
            <person name="Stanke M."/>
            <person name="Haas B.J."/>
            <person name="Wortman J.R."/>
            <person name="Fraser-Liggett C.M."/>
            <person name="Ravel J."/>
            <person name="Rabinowicz P.D."/>
        </authorList>
    </citation>
    <scope>NUCLEOTIDE SEQUENCE [LARGE SCALE GENOMIC DNA]</scope>
    <source>
        <strain evidence="2">cv. Hale</strain>
    </source>
</reference>
<dbReference type="Proteomes" id="UP000008311">
    <property type="component" value="Unassembled WGS sequence"/>
</dbReference>
<dbReference type="InterPro" id="IPR002554">
    <property type="entry name" value="PP2A_B56"/>
</dbReference>
<accession>B9S5I7</accession>
<dbReference type="GO" id="GO:0019888">
    <property type="term" value="F:protein phosphatase regulator activity"/>
    <property type="evidence" value="ECO:0007669"/>
    <property type="project" value="InterPro"/>
</dbReference>
<dbReference type="eggNOG" id="KOG2085">
    <property type="taxonomic scope" value="Eukaryota"/>
</dbReference>
<dbReference type="InterPro" id="IPR011989">
    <property type="entry name" value="ARM-like"/>
</dbReference>
<gene>
    <name evidence="1" type="ORF">RCOM_0977040</name>
</gene>
<evidence type="ECO:0000313" key="1">
    <source>
        <dbReference type="EMBL" id="EEF41112.1"/>
    </source>
</evidence>
<dbReference type="PANTHER" id="PTHR10257">
    <property type="entry name" value="SERINE/THREONINE PROTEIN PHOSPHATASE 2A PP2A REGULATORY SUBUNIT B"/>
    <property type="match status" value="1"/>
</dbReference>
<organism evidence="1 2">
    <name type="scientific">Ricinus communis</name>
    <name type="common">Castor bean</name>
    <dbReference type="NCBI Taxonomy" id="3988"/>
    <lineage>
        <taxon>Eukaryota</taxon>
        <taxon>Viridiplantae</taxon>
        <taxon>Streptophyta</taxon>
        <taxon>Embryophyta</taxon>
        <taxon>Tracheophyta</taxon>
        <taxon>Spermatophyta</taxon>
        <taxon>Magnoliopsida</taxon>
        <taxon>eudicotyledons</taxon>
        <taxon>Gunneridae</taxon>
        <taxon>Pentapetalae</taxon>
        <taxon>rosids</taxon>
        <taxon>fabids</taxon>
        <taxon>Malpighiales</taxon>
        <taxon>Euphorbiaceae</taxon>
        <taxon>Acalyphoideae</taxon>
        <taxon>Acalypheae</taxon>
        <taxon>Ricinus</taxon>
    </lineage>
</organism>
<dbReference type="InParanoid" id="B9S5I7"/>
<keyword evidence="2" id="KW-1185">Reference proteome</keyword>
<dbReference type="GO" id="GO:0000159">
    <property type="term" value="C:protein phosphatase type 2A complex"/>
    <property type="evidence" value="ECO:0007669"/>
    <property type="project" value="InterPro"/>
</dbReference>